<dbReference type="AlphaFoldDB" id="A0A8X6R3R4"/>
<name>A0A8X6R3R4_TRICX</name>
<proteinExistence type="predicted"/>
<comment type="caution">
    <text evidence="2">The sequence shown here is derived from an EMBL/GenBank/DDBJ whole genome shotgun (WGS) entry which is preliminary data.</text>
</comment>
<sequence>MPLRRFQRQYEQLTQFERRRIICMMEAEWSTRRVARQLDHSDCVVRSCWDQWIPEISFTQRPGSGRLRQTSRREDHNVVRNAHVQPTATSATIQEHVALSVGTPVSSRTIRSHLAKGHLESRCQFRVLPLTPIH</sequence>
<evidence type="ECO:0000313" key="2">
    <source>
        <dbReference type="EMBL" id="GFX87866.1"/>
    </source>
</evidence>
<keyword evidence="3" id="KW-1185">Reference proteome</keyword>
<dbReference type="EMBL" id="BMAU01021040">
    <property type="protein sequence ID" value="GFX87866.1"/>
    <property type="molecule type" value="Genomic_DNA"/>
</dbReference>
<dbReference type="Proteomes" id="UP000887159">
    <property type="component" value="Unassembled WGS sequence"/>
</dbReference>
<evidence type="ECO:0000313" key="3">
    <source>
        <dbReference type="Proteomes" id="UP000887159"/>
    </source>
</evidence>
<organism evidence="2 3">
    <name type="scientific">Trichonephila clavipes</name>
    <name type="common">Golden silk orbweaver</name>
    <name type="synonym">Nephila clavipes</name>
    <dbReference type="NCBI Taxonomy" id="2585209"/>
    <lineage>
        <taxon>Eukaryota</taxon>
        <taxon>Metazoa</taxon>
        <taxon>Ecdysozoa</taxon>
        <taxon>Arthropoda</taxon>
        <taxon>Chelicerata</taxon>
        <taxon>Arachnida</taxon>
        <taxon>Araneae</taxon>
        <taxon>Araneomorphae</taxon>
        <taxon>Entelegynae</taxon>
        <taxon>Araneoidea</taxon>
        <taxon>Nephilidae</taxon>
        <taxon>Trichonephila</taxon>
    </lineage>
</organism>
<evidence type="ECO:0000256" key="1">
    <source>
        <dbReference type="ARBA" id="ARBA00004123"/>
    </source>
</evidence>
<accession>A0A8X6R3R4</accession>
<gene>
    <name evidence="2" type="primary">NCL1_56037</name>
    <name evidence="2" type="ORF">TNCV_4373311</name>
</gene>
<dbReference type="InterPro" id="IPR009057">
    <property type="entry name" value="Homeodomain-like_sf"/>
</dbReference>
<comment type="subcellular location">
    <subcellularLocation>
        <location evidence="1">Nucleus</location>
    </subcellularLocation>
</comment>
<protein>
    <submittedName>
        <fullName evidence="2">Transposable element Tcb2 transposase</fullName>
    </submittedName>
</protein>
<dbReference type="GO" id="GO:0005634">
    <property type="term" value="C:nucleus"/>
    <property type="evidence" value="ECO:0007669"/>
    <property type="project" value="UniProtKB-SubCell"/>
</dbReference>
<reference evidence="2" key="1">
    <citation type="submission" date="2020-08" db="EMBL/GenBank/DDBJ databases">
        <title>Multicomponent nature underlies the extraordinary mechanical properties of spider dragline silk.</title>
        <authorList>
            <person name="Kono N."/>
            <person name="Nakamura H."/>
            <person name="Mori M."/>
            <person name="Yoshida Y."/>
            <person name="Ohtoshi R."/>
            <person name="Malay A.D."/>
            <person name="Moran D.A.P."/>
            <person name="Tomita M."/>
            <person name="Numata K."/>
            <person name="Arakawa K."/>
        </authorList>
    </citation>
    <scope>NUCLEOTIDE SEQUENCE</scope>
</reference>
<dbReference type="SUPFAM" id="SSF46689">
    <property type="entry name" value="Homeodomain-like"/>
    <property type="match status" value="1"/>
</dbReference>
<dbReference type="Gene3D" id="1.10.10.60">
    <property type="entry name" value="Homeodomain-like"/>
    <property type="match status" value="1"/>
</dbReference>